<evidence type="ECO:0000313" key="2">
    <source>
        <dbReference type="EMBL" id="EPH46086.1"/>
    </source>
</evidence>
<dbReference type="Proteomes" id="UP000014629">
    <property type="component" value="Unassembled WGS sequence"/>
</dbReference>
<sequence length="173" mass="19168">MGDVVNGKVPTEGVRALVLKRWAAGNEYDELDLSGLPSPERFESTPWVPVDCMQTKLIGQTDDGVGFGLDQFAPQSEEKSYMHIHPHGDRVCTAIRGRGTFFALKDGQLIKRDVRPGDVVVFPRNVPHAFWGSRSESLMLHVVLNPLVAFDHPEHTVKSPEGERALREAGLID</sequence>
<dbReference type="InterPro" id="IPR006045">
    <property type="entry name" value="Cupin_1"/>
</dbReference>
<dbReference type="AlphaFoldDB" id="S3ZRT9"/>
<dbReference type="PATRIC" id="fig|1286094.4.peg.804"/>
<protein>
    <recommendedName>
        <fullName evidence="1">Cupin type-1 domain-containing protein</fullName>
    </recommendedName>
</protein>
<proteinExistence type="predicted"/>
<dbReference type="Gene3D" id="2.60.120.10">
    <property type="entry name" value="Jelly Rolls"/>
    <property type="match status" value="1"/>
</dbReference>
<feature type="domain" description="Cupin type-1" evidence="1">
    <location>
        <begin position="82"/>
        <end position="145"/>
    </location>
</feature>
<reference evidence="2 3" key="1">
    <citation type="submission" date="2013-02" db="EMBL/GenBank/DDBJ databases">
        <title>Draft Genome Sequence of Streptomyces aurantiacus, Which Produces Setomimycin.</title>
        <authorList>
            <person name="Gruening B.A."/>
            <person name="Praeg A."/>
            <person name="Erxleben A."/>
            <person name="Guenther S."/>
            <person name="Mueller M."/>
        </authorList>
    </citation>
    <scope>NUCLEOTIDE SEQUENCE [LARGE SCALE GENOMIC DNA]</scope>
    <source>
        <strain evidence="2 3">JA 4570</strain>
    </source>
</reference>
<gene>
    <name evidence="2" type="ORF">STRAU_0822</name>
</gene>
<dbReference type="SUPFAM" id="SSF51182">
    <property type="entry name" value="RmlC-like cupins"/>
    <property type="match status" value="1"/>
</dbReference>
<evidence type="ECO:0000259" key="1">
    <source>
        <dbReference type="Pfam" id="PF00190"/>
    </source>
</evidence>
<accession>S3ZRT9</accession>
<name>S3ZRT9_9ACTN</name>
<comment type="caution">
    <text evidence="2">The sequence shown here is derived from an EMBL/GenBank/DDBJ whole genome shotgun (WGS) entry which is preliminary data.</text>
</comment>
<organism evidence="2 3">
    <name type="scientific">Streptomyces aurantiacus JA 4570</name>
    <dbReference type="NCBI Taxonomy" id="1286094"/>
    <lineage>
        <taxon>Bacteria</taxon>
        <taxon>Bacillati</taxon>
        <taxon>Actinomycetota</taxon>
        <taxon>Actinomycetes</taxon>
        <taxon>Kitasatosporales</taxon>
        <taxon>Streptomycetaceae</taxon>
        <taxon>Streptomyces</taxon>
        <taxon>Streptomyces aurantiacus group</taxon>
    </lineage>
</organism>
<dbReference type="InterPro" id="IPR014710">
    <property type="entry name" value="RmlC-like_jellyroll"/>
</dbReference>
<dbReference type="InterPro" id="IPR011051">
    <property type="entry name" value="RmlC_Cupin_sf"/>
</dbReference>
<evidence type="ECO:0000313" key="3">
    <source>
        <dbReference type="Proteomes" id="UP000014629"/>
    </source>
</evidence>
<dbReference type="EMBL" id="AOPZ01000028">
    <property type="protein sequence ID" value="EPH46086.1"/>
    <property type="molecule type" value="Genomic_DNA"/>
</dbReference>
<dbReference type="Pfam" id="PF00190">
    <property type="entry name" value="Cupin_1"/>
    <property type="match status" value="1"/>
</dbReference>
<dbReference type="CDD" id="cd02208">
    <property type="entry name" value="cupin_RmlC-like"/>
    <property type="match status" value="1"/>
</dbReference>
<keyword evidence="3" id="KW-1185">Reference proteome</keyword>